<evidence type="ECO:0000313" key="2">
    <source>
        <dbReference type="EMBL" id="KXX80696.1"/>
    </source>
</evidence>
<accession>A0A175WAD1</accession>
<dbReference type="EMBL" id="LCTW02000053">
    <property type="protein sequence ID" value="KXX80696.1"/>
    <property type="molecule type" value="Genomic_DNA"/>
</dbReference>
<dbReference type="VEuPathDB" id="FungiDB:MMYC01_202100"/>
<keyword evidence="1" id="KW-1133">Transmembrane helix</keyword>
<feature type="transmembrane region" description="Helical" evidence="1">
    <location>
        <begin position="21"/>
        <end position="39"/>
    </location>
</feature>
<keyword evidence="1" id="KW-0472">Membrane</keyword>
<dbReference type="AlphaFoldDB" id="A0A175WAD1"/>
<name>A0A175WAD1_9PEZI</name>
<keyword evidence="3" id="KW-1185">Reference proteome</keyword>
<evidence type="ECO:0000313" key="3">
    <source>
        <dbReference type="Proteomes" id="UP000078237"/>
    </source>
</evidence>
<comment type="caution">
    <text evidence="2">The sequence shown here is derived from an EMBL/GenBank/DDBJ whole genome shotgun (WGS) entry which is preliminary data.</text>
</comment>
<proteinExistence type="predicted"/>
<organism evidence="2 3">
    <name type="scientific">Madurella mycetomatis</name>
    <dbReference type="NCBI Taxonomy" id="100816"/>
    <lineage>
        <taxon>Eukaryota</taxon>
        <taxon>Fungi</taxon>
        <taxon>Dikarya</taxon>
        <taxon>Ascomycota</taxon>
        <taxon>Pezizomycotina</taxon>
        <taxon>Sordariomycetes</taxon>
        <taxon>Sordariomycetidae</taxon>
        <taxon>Sordariales</taxon>
        <taxon>Sordariales incertae sedis</taxon>
        <taxon>Madurella</taxon>
    </lineage>
</organism>
<protein>
    <submittedName>
        <fullName evidence="2">Uncharacterized protein</fullName>
    </submittedName>
</protein>
<dbReference type="OrthoDB" id="4588235at2759"/>
<keyword evidence="1" id="KW-0812">Transmembrane</keyword>
<evidence type="ECO:0000256" key="1">
    <source>
        <dbReference type="SAM" id="Phobius"/>
    </source>
</evidence>
<gene>
    <name evidence="2" type="ORF">MMYC01_202100</name>
</gene>
<dbReference type="Proteomes" id="UP000078237">
    <property type="component" value="Unassembled WGS sequence"/>
</dbReference>
<sequence>MARQFYAPWGYAPRRRRSARLVIIWMAVFVLAGWTTWYISTRQRERAAPYIKEFLRPGSGFQRAGGEQEQVADEGAVEP</sequence>
<reference evidence="2 3" key="1">
    <citation type="journal article" date="2016" name="Genome Announc.">
        <title>Genome Sequence of Madurella mycetomatis mm55, Isolated from a Human Mycetoma Case in Sudan.</title>
        <authorList>
            <person name="Smit S."/>
            <person name="Derks M.F."/>
            <person name="Bervoets S."/>
            <person name="Fahal A."/>
            <person name="van Leeuwen W."/>
            <person name="van Belkum A."/>
            <person name="van de Sande W.W."/>
        </authorList>
    </citation>
    <scope>NUCLEOTIDE SEQUENCE [LARGE SCALE GENOMIC DNA]</scope>
    <source>
        <strain evidence="3">mm55</strain>
    </source>
</reference>